<feature type="compositionally biased region" description="Polar residues" evidence="1">
    <location>
        <begin position="40"/>
        <end position="52"/>
    </location>
</feature>
<proteinExistence type="predicted"/>
<reference evidence="2 3" key="1">
    <citation type="submission" date="2015-10" db="EMBL/GenBank/DDBJ databases">
        <title>Genome analyses suggest a sexual origin of heterokaryosis in a supposedly ancient asexual fungus.</title>
        <authorList>
            <person name="Ropars J."/>
            <person name="Sedzielewska K."/>
            <person name="Noel J."/>
            <person name="Charron P."/>
            <person name="Farinelli L."/>
            <person name="Marton T."/>
            <person name="Kruger M."/>
            <person name="Pelin A."/>
            <person name="Brachmann A."/>
            <person name="Corradi N."/>
        </authorList>
    </citation>
    <scope>NUCLEOTIDE SEQUENCE [LARGE SCALE GENOMIC DNA]</scope>
    <source>
        <strain evidence="2 3">A4</strain>
    </source>
</reference>
<feature type="non-terminal residue" evidence="2">
    <location>
        <position position="52"/>
    </location>
</feature>
<accession>A0A2I1GKT9</accession>
<organism evidence="2 3">
    <name type="scientific">Rhizophagus irregularis</name>
    <dbReference type="NCBI Taxonomy" id="588596"/>
    <lineage>
        <taxon>Eukaryota</taxon>
        <taxon>Fungi</taxon>
        <taxon>Fungi incertae sedis</taxon>
        <taxon>Mucoromycota</taxon>
        <taxon>Glomeromycotina</taxon>
        <taxon>Glomeromycetes</taxon>
        <taxon>Glomerales</taxon>
        <taxon>Glomeraceae</taxon>
        <taxon>Rhizophagus</taxon>
    </lineage>
</organism>
<gene>
    <name evidence="2" type="ORF">RhiirA4_403223</name>
</gene>
<evidence type="ECO:0000313" key="2">
    <source>
        <dbReference type="EMBL" id="PKY47233.1"/>
    </source>
</evidence>
<feature type="region of interest" description="Disordered" evidence="1">
    <location>
        <begin position="1"/>
        <end position="52"/>
    </location>
</feature>
<name>A0A2I1GKT9_9GLOM</name>
<feature type="compositionally biased region" description="Polar residues" evidence="1">
    <location>
        <begin position="15"/>
        <end position="30"/>
    </location>
</feature>
<dbReference type="Proteomes" id="UP000234323">
    <property type="component" value="Unassembled WGS sequence"/>
</dbReference>
<evidence type="ECO:0000256" key="1">
    <source>
        <dbReference type="SAM" id="MobiDB-lite"/>
    </source>
</evidence>
<comment type="caution">
    <text evidence="2">The sequence shown here is derived from an EMBL/GenBank/DDBJ whole genome shotgun (WGS) entry which is preliminary data.</text>
</comment>
<dbReference type="EMBL" id="LLXI01000527">
    <property type="protein sequence ID" value="PKY47233.1"/>
    <property type="molecule type" value="Genomic_DNA"/>
</dbReference>
<dbReference type="AlphaFoldDB" id="A0A2I1GKT9"/>
<evidence type="ECO:0000313" key="3">
    <source>
        <dbReference type="Proteomes" id="UP000234323"/>
    </source>
</evidence>
<feature type="non-terminal residue" evidence="2">
    <location>
        <position position="1"/>
    </location>
</feature>
<sequence length="52" mass="5400">IESIEYTGPGLLPDNASTMTSDNTSSTVDITANPPYVSPSLDTLDTSVNPIS</sequence>
<keyword evidence="3" id="KW-1185">Reference proteome</keyword>
<protein>
    <submittedName>
        <fullName evidence="2">Uncharacterized protein</fullName>
    </submittedName>
</protein>